<dbReference type="Pfam" id="PF12802">
    <property type="entry name" value="MarR_2"/>
    <property type="match status" value="1"/>
</dbReference>
<dbReference type="InterPro" id="IPR036390">
    <property type="entry name" value="WH_DNA-bd_sf"/>
</dbReference>
<dbReference type="SUPFAM" id="SSF46785">
    <property type="entry name" value="Winged helix' DNA-binding domain"/>
    <property type="match status" value="1"/>
</dbReference>
<feature type="region of interest" description="Disordered" evidence="1">
    <location>
        <begin position="185"/>
        <end position="207"/>
    </location>
</feature>
<dbReference type="AlphaFoldDB" id="A0A942IBX4"/>
<gene>
    <name evidence="3" type="ORF">KEU06_25960</name>
</gene>
<dbReference type="InterPro" id="IPR000835">
    <property type="entry name" value="HTH_MarR-typ"/>
</dbReference>
<evidence type="ECO:0000259" key="2">
    <source>
        <dbReference type="PROSITE" id="PS50995"/>
    </source>
</evidence>
<feature type="domain" description="HTH marR-type" evidence="2">
    <location>
        <begin position="29"/>
        <end position="162"/>
    </location>
</feature>
<dbReference type="PRINTS" id="PR00598">
    <property type="entry name" value="HTHMARR"/>
</dbReference>
<dbReference type="RefSeq" id="WP_188257613.1">
    <property type="nucleotide sequence ID" value="NZ_JABVCF010000018.1"/>
</dbReference>
<evidence type="ECO:0000256" key="1">
    <source>
        <dbReference type="SAM" id="MobiDB-lite"/>
    </source>
</evidence>
<dbReference type="Gene3D" id="1.10.10.10">
    <property type="entry name" value="Winged helix-like DNA-binding domain superfamily/Winged helix DNA-binding domain"/>
    <property type="match status" value="1"/>
</dbReference>
<keyword evidence="4" id="KW-1185">Reference proteome</keyword>
<dbReference type="PROSITE" id="PS50995">
    <property type="entry name" value="HTH_MARR_2"/>
    <property type="match status" value="1"/>
</dbReference>
<dbReference type="SMART" id="SM00347">
    <property type="entry name" value="HTH_MARR"/>
    <property type="match status" value="1"/>
</dbReference>
<name>A0A942IBX4_9HYPH</name>
<dbReference type="GO" id="GO:0003700">
    <property type="term" value="F:DNA-binding transcription factor activity"/>
    <property type="evidence" value="ECO:0007669"/>
    <property type="project" value="InterPro"/>
</dbReference>
<evidence type="ECO:0000313" key="4">
    <source>
        <dbReference type="Proteomes" id="UP000680348"/>
    </source>
</evidence>
<dbReference type="InterPro" id="IPR036388">
    <property type="entry name" value="WH-like_DNA-bd_sf"/>
</dbReference>
<dbReference type="InterPro" id="IPR039422">
    <property type="entry name" value="MarR/SlyA-like"/>
</dbReference>
<reference evidence="3" key="1">
    <citation type="submission" date="2021-04" db="EMBL/GenBank/DDBJ databases">
        <title>Pseudaminobacter soli sp. nov., isolated from paddy soil contaminated by heavy metals.</title>
        <authorList>
            <person name="Zhang K."/>
        </authorList>
    </citation>
    <scope>NUCLEOTIDE SEQUENCE</scope>
    <source>
        <strain evidence="3">19-2017</strain>
    </source>
</reference>
<dbReference type="PANTHER" id="PTHR33164:SF43">
    <property type="entry name" value="HTH-TYPE TRANSCRIPTIONAL REPRESSOR YETL"/>
    <property type="match status" value="1"/>
</dbReference>
<accession>A0A942IBX4</accession>
<dbReference type="EMBL" id="JAGWCR010000018">
    <property type="protein sequence ID" value="MBS3652056.1"/>
    <property type="molecule type" value="Genomic_DNA"/>
</dbReference>
<dbReference type="PANTHER" id="PTHR33164">
    <property type="entry name" value="TRANSCRIPTIONAL REGULATOR, MARR FAMILY"/>
    <property type="match status" value="1"/>
</dbReference>
<comment type="caution">
    <text evidence="3">The sequence shown here is derived from an EMBL/GenBank/DDBJ whole genome shotgun (WGS) entry which is preliminary data.</text>
</comment>
<dbReference type="Proteomes" id="UP000680348">
    <property type="component" value="Unassembled WGS sequence"/>
</dbReference>
<evidence type="ECO:0000313" key="3">
    <source>
        <dbReference type="EMBL" id="MBS3652056.1"/>
    </source>
</evidence>
<protein>
    <submittedName>
        <fullName evidence="3">MarR family transcriptional regulator</fullName>
    </submittedName>
</protein>
<dbReference type="GO" id="GO:0006950">
    <property type="term" value="P:response to stress"/>
    <property type="evidence" value="ECO:0007669"/>
    <property type="project" value="TreeGrafter"/>
</dbReference>
<sequence length="207" mass="22792">MAKAQKMEDPAVAEEISRYRLPDGLFAPETSLPHAFTVVANRVSLTLQKMYSERFGLSVVGWRLMAILGTHSPLSAKALAELTAMDQVSTSRALDQLVAKRLVSRRVDPSDRRRVVLRLSKKGEVVYSEVVPVLFAAENALMSGLSAEDSRMIRSIMRKLIDRSAEVLPDDGDWQTVLRDYGYADSSGLTPADAENSAREEPGVPSE</sequence>
<organism evidence="3 4">
    <name type="scientific">Pseudaminobacter soli</name>
    <name type="common">ex Zhang et al. 2022</name>
    <dbReference type="NCBI Taxonomy" id="2831468"/>
    <lineage>
        <taxon>Bacteria</taxon>
        <taxon>Pseudomonadati</taxon>
        <taxon>Pseudomonadota</taxon>
        <taxon>Alphaproteobacteria</taxon>
        <taxon>Hyphomicrobiales</taxon>
        <taxon>Phyllobacteriaceae</taxon>
        <taxon>Pseudaminobacter</taxon>
    </lineage>
</organism>
<feature type="compositionally biased region" description="Basic and acidic residues" evidence="1">
    <location>
        <begin position="196"/>
        <end position="207"/>
    </location>
</feature>
<proteinExistence type="predicted"/>